<dbReference type="GO" id="GO:0005681">
    <property type="term" value="C:spliceosomal complex"/>
    <property type="evidence" value="ECO:0007669"/>
    <property type="project" value="TreeGrafter"/>
</dbReference>
<dbReference type="AlphaFoldDB" id="A0A8D8UDH7"/>
<proteinExistence type="predicted"/>
<protein>
    <submittedName>
        <fullName evidence="5">RNA-binding protein 25</fullName>
    </submittedName>
</protein>
<dbReference type="InterPro" id="IPR052768">
    <property type="entry name" value="RBM25"/>
</dbReference>
<dbReference type="Pfam" id="PF01480">
    <property type="entry name" value="PWI"/>
    <property type="match status" value="1"/>
</dbReference>
<dbReference type="PANTHER" id="PTHR18806:SF4">
    <property type="entry name" value="RNA-BINDING PROTEIN 25"/>
    <property type="match status" value="1"/>
</dbReference>
<keyword evidence="1" id="KW-0507">mRNA processing</keyword>
<dbReference type="GO" id="GO:0000381">
    <property type="term" value="P:regulation of alternative mRNA splicing, via spliceosome"/>
    <property type="evidence" value="ECO:0007669"/>
    <property type="project" value="TreeGrafter"/>
</dbReference>
<dbReference type="GO" id="GO:0006397">
    <property type="term" value="P:mRNA processing"/>
    <property type="evidence" value="ECO:0007669"/>
    <property type="project" value="UniProtKB-KW"/>
</dbReference>
<dbReference type="PANTHER" id="PTHR18806">
    <property type="entry name" value="RBM25 PROTEIN"/>
    <property type="match status" value="1"/>
</dbReference>
<feature type="region of interest" description="Disordered" evidence="3">
    <location>
        <begin position="1"/>
        <end position="25"/>
    </location>
</feature>
<dbReference type="FunFam" id="1.20.1390.10:FF:000004">
    <property type="entry name" value="RNA-binding motif protein 25"/>
    <property type="match status" value="1"/>
</dbReference>
<feature type="region of interest" description="Disordered" evidence="3">
    <location>
        <begin position="105"/>
        <end position="217"/>
    </location>
</feature>
<reference evidence="5" key="1">
    <citation type="submission" date="2021-05" db="EMBL/GenBank/DDBJ databases">
        <authorList>
            <person name="Alioto T."/>
            <person name="Alioto T."/>
            <person name="Gomez Garrido J."/>
        </authorList>
    </citation>
    <scope>NUCLEOTIDE SEQUENCE</scope>
</reference>
<evidence type="ECO:0000256" key="1">
    <source>
        <dbReference type="ARBA" id="ARBA00022664"/>
    </source>
</evidence>
<feature type="domain" description="PWI" evidence="4">
    <location>
        <begin position="241"/>
        <end position="334"/>
    </location>
</feature>
<accession>A0A8D8UDH7</accession>
<organism evidence="5">
    <name type="scientific">Cacopsylla melanoneura</name>
    <dbReference type="NCBI Taxonomy" id="428564"/>
    <lineage>
        <taxon>Eukaryota</taxon>
        <taxon>Metazoa</taxon>
        <taxon>Ecdysozoa</taxon>
        <taxon>Arthropoda</taxon>
        <taxon>Hexapoda</taxon>
        <taxon>Insecta</taxon>
        <taxon>Pterygota</taxon>
        <taxon>Neoptera</taxon>
        <taxon>Paraneoptera</taxon>
        <taxon>Hemiptera</taxon>
        <taxon>Sternorrhyncha</taxon>
        <taxon>Psylloidea</taxon>
        <taxon>Psyllidae</taxon>
        <taxon>Psyllinae</taxon>
        <taxon>Cacopsylla</taxon>
    </lineage>
</organism>
<evidence type="ECO:0000256" key="3">
    <source>
        <dbReference type="SAM" id="MobiDB-lite"/>
    </source>
</evidence>
<dbReference type="InterPro" id="IPR036483">
    <property type="entry name" value="PWI_dom_sf"/>
</dbReference>
<dbReference type="GO" id="GO:0003729">
    <property type="term" value="F:mRNA binding"/>
    <property type="evidence" value="ECO:0007669"/>
    <property type="project" value="TreeGrafter"/>
</dbReference>
<dbReference type="SUPFAM" id="SSF101233">
    <property type="entry name" value="PWI domain"/>
    <property type="match status" value="1"/>
</dbReference>
<evidence type="ECO:0000313" key="5">
    <source>
        <dbReference type="EMBL" id="CAG6700632.1"/>
    </source>
</evidence>
<dbReference type="Gene3D" id="1.20.1390.10">
    <property type="entry name" value="PWI domain"/>
    <property type="match status" value="1"/>
</dbReference>
<evidence type="ECO:0000259" key="4">
    <source>
        <dbReference type="PROSITE" id="PS51025"/>
    </source>
</evidence>
<name>A0A8D8UDH7_9HEMI</name>
<sequence>MQRRLDERVKEMESDAKDRQKEKEELEDLRAKIFSSQNKNPDEEYRKVLKARENLYKPRILVEVNTAELQAKQHAKEMELQEQRMREEKAREEALRLEKIEAEVAASGLVRPDINSAADAPPPPINQDYSDDDRDHSPGGPATPRSPDNASQAARPSSPPPPSTLDKNKKKKLDVKEVFNNDEDENENRGNGKKRKLVPLDYGDEKKKKEAKDKTEDNLKSLEEKKKYIKSFIEKIPTDKKVLFNYQIDWAAVDNQLMERKIRPWINKKIIEYIGEPEPTLVDFICSKVLAGSAPQGVLDDVQMVLDEEAEIFVVKMWRLLIYETEAKKLGLGK</sequence>
<dbReference type="InterPro" id="IPR002483">
    <property type="entry name" value="PWI_dom"/>
</dbReference>
<dbReference type="PROSITE" id="PS51025">
    <property type="entry name" value="PWI"/>
    <property type="match status" value="1"/>
</dbReference>
<feature type="coiled-coil region" evidence="2">
    <location>
        <begin position="64"/>
        <end position="100"/>
    </location>
</feature>
<keyword evidence="2" id="KW-0175">Coiled coil</keyword>
<dbReference type="EMBL" id="HBUF01339487">
    <property type="protein sequence ID" value="CAG6700642.1"/>
    <property type="molecule type" value="Transcribed_RNA"/>
</dbReference>
<dbReference type="SMART" id="SM00311">
    <property type="entry name" value="PWI"/>
    <property type="match status" value="1"/>
</dbReference>
<dbReference type="EMBL" id="HBUF01339484">
    <property type="protein sequence ID" value="CAG6700632.1"/>
    <property type="molecule type" value="Transcribed_RNA"/>
</dbReference>
<evidence type="ECO:0000256" key="2">
    <source>
        <dbReference type="SAM" id="Coils"/>
    </source>
</evidence>
<feature type="compositionally biased region" description="Polar residues" evidence="3">
    <location>
        <begin position="146"/>
        <end position="155"/>
    </location>
</feature>
<feature type="compositionally biased region" description="Basic and acidic residues" evidence="3">
    <location>
        <begin position="203"/>
        <end position="217"/>
    </location>
</feature>